<name>A0A5A9ZTS1_9RHOB</name>
<comment type="cofactor">
    <cofactor evidence="1">
        <name>pyridoxal 5'-phosphate</name>
        <dbReference type="ChEBI" id="CHEBI:597326"/>
    </cofactor>
</comment>
<keyword evidence="9" id="KW-0663">Pyridoxal phosphate</keyword>
<dbReference type="InterPro" id="IPR001544">
    <property type="entry name" value="Aminotrans_IV"/>
</dbReference>
<evidence type="ECO:0000256" key="3">
    <source>
        <dbReference type="ARBA" id="ARBA00004824"/>
    </source>
</evidence>
<dbReference type="InterPro" id="IPR043131">
    <property type="entry name" value="BCAT-like_N"/>
</dbReference>
<evidence type="ECO:0000256" key="1">
    <source>
        <dbReference type="ARBA" id="ARBA00001933"/>
    </source>
</evidence>
<keyword evidence="14" id="KW-0032">Aminotransferase</keyword>
<comment type="catalytic activity">
    <reaction evidence="12">
        <text>L-isoleucine + 2-oxoglutarate = (S)-3-methyl-2-oxopentanoate + L-glutamate</text>
        <dbReference type="Rhea" id="RHEA:24801"/>
        <dbReference type="ChEBI" id="CHEBI:16810"/>
        <dbReference type="ChEBI" id="CHEBI:29985"/>
        <dbReference type="ChEBI" id="CHEBI:35146"/>
        <dbReference type="ChEBI" id="CHEBI:58045"/>
        <dbReference type="EC" id="2.6.1.42"/>
    </reaction>
</comment>
<dbReference type="Gene3D" id="3.30.470.10">
    <property type="match status" value="1"/>
</dbReference>
<organism evidence="14 15">
    <name type="scientific">Aquicoccus porphyridii</name>
    <dbReference type="NCBI Taxonomy" id="1852029"/>
    <lineage>
        <taxon>Bacteria</taxon>
        <taxon>Pseudomonadati</taxon>
        <taxon>Pseudomonadota</taxon>
        <taxon>Alphaproteobacteria</taxon>
        <taxon>Rhodobacterales</taxon>
        <taxon>Paracoccaceae</taxon>
        <taxon>Aquicoccus</taxon>
    </lineage>
</organism>
<dbReference type="GO" id="GO:0004084">
    <property type="term" value="F:branched-chain-amino-acid transaminase activity"/>
    <property type="evidence" value="ECO:0007669"/>
    <property type="project" value="UniProtKB-EC"/>
</dbReference>
<comment type="function">
    <text evidence="2">Acts on leucine, isoleucine and valine.</text>
</comment>
<comment type="similarity">
    <text evidence="6">Belongs to the class-IV pyridoxal-phosphate-dependent aminotransferase family.</text>
</comment>
<keyword evidence="10" id="KW-0100">Branched-chain amino acid biosynthesis</keyword>
<evidence type="ECO:0000313" key="14">
    <source>
        <dbReference type="EMBL" id="KAA0920617.1"/>
    </source>
</evidence>
<evidence type="ECO:0000256" key="5">
    <source>
        <dbReference type="ARBA" id="ARBA00005072"/>
    </source>
</evidence>
<evidence type="ECO:0000256" key="10">
    <source>
        <dbReference type="ARBA" id="ARBA00023304"/>
    </source>
</evidence>
<evidence type="ECO:0000256" key="13">
    <source>
        <dbReference type="ARBA" id="ARBA00049229"/>
    </source>
</evidence>
<dbReference type="FunFam" id="3.20.10.10:FF:000002">
    <property type="entry name" value="D-alanine aminotransferase"/>
    <property type="match status" value="1"/>
</dbReference>
<reference evidence="14 15" key="1">
    <citation type="submission" date="2019-07" db="EMBL/GenBank/DDBJ databases">
        <title>Aquicoccus porphyridii gen. nov., sp. nov., isolated from a small marine red alga, Porphyridium marinum.</title>
        <authorList>
            <person name="Liu L."/>
        </authorList>
    </citation>
    <scope>NUCLEOTIDE SEQUENCE [LARGE SCALE GENOMIC DNA]</scope>
    <source>
        <strain evidence="14 15">L1 8-17</strain>
    </source>
</reference>
<dbReference type="Gene3D" id="3.20.10.10">
    <property type="entry name" value="D-amino Acid Aminotransferase, subunit A, domain 2"/>
    <property type="match status" value="1"/>
</dbReference>
<protein>
    <recommendedName>
        <fullName evidence="8">Probable branched-chain-amino-acid aminotransferase</fullName>
        <ecNumber evidence="7">2.6.1.42</ecNumber>
    </recommendedName>
</protein>
<evidence type="ECO:0000256" key="11">
    <source>
        <dbReference type="ARBA" id="ARBA00048212"/>
    </source>
</evidence>
<comment type="pathway">
    <text evidence="3">Amino-acid biosynthesis; L-isoleucine biosynthesis; L-isoleucine from 2-oxobutanoate: step 4/4.</text>
</comment>
<dbReference type="GO" id="GO:0009082">
    <property type="term" value="P:branched-chain amino acid biosynthetic process"/>
    <property type="evidence" value="ECO:0007669"/>
    <property type="project" value="UniProtKB-KW"/>
</dbReference>
<comment type="pathway">
    <text evidence="4">Amino-acid biosynthesis; L-valine biosynthesis; L-valine from pyruvate: step 4/4.</text>
</comment>
<dbReference type="SUPFAM" id="SSF56752">
    <property type="entry name" value="D-aminoacid aminotransferase-like PLP-dependent enzymes"/>
    <property type="match status" value="1"/>
</dbReference>
<keyword evidence="14" id="KW-0808">Transferase</keyword>
<evidence type="ECO:0000256" key="4">
    <source>
        <dbReference type="ARBA" id="ARBA00004931"/>
    </source>
</evidence>
<evidence type="ECO:0000313" key="15">
    <source>
        <dbReference type="Proteomes" id="UP000325291"/>
    </source>
</evidence>
<dbReference type="AlphaFoldDB" id="A0A5A9ZTS1"/>
<dbReference type="PANTHER" id="PTHR42743:SF11">
    <property type="entry name" value="AMINODEOXYCHORISMATE LYASE"/>
    <property type="match status" value="1"/>
</dbReference>
<evidence type="ECO:0000256" key="12">
    <source>
        <dbReference type="ARBA" id="ARBA00048798"/>
    </source>
</evidence>
<evidence type="ECO:0000256" key="6">
    <source>
        <dbReference type="ARBA" id="ARBA00009320"/>
    </source>
</evidence>
<comment type="caution">
    <text evidence="14">The sequence shown here is derived from an EMBL/GenBank/DDBJ whole genome shotgun (WGS) entry which is preliminary data.</text>
</comment>
<proteinExistence type="inferred from homology"/>
<dbReference type="InterPro" id="IPR043132">
    <property type="entry name" value="BCAT-like_C"/>
</dbReference>
<evidence type="ECO:0000256" key="2">
    <source>
        <dbReference type="ARBA" id="ARBA00003109"/>
    </source>
</evidence>
<dbReference type="EMBL" id="VINQ01000001">
    <property type="protein sequence ID" value="KAA0920617.1"/>
    <property type="molecule type" value="Genomic_DNA"/>
</dbReference>
<dbReference type="GO" id="GO:0008652">
    <property type="term" value="P:amino acid biosynthetic process"/>
    <property type="evidence" value="ECO:0007669"/>
    <property type="project" value="UniProtKB-ARBA"/>
</dbReference>
<gene>
    <name evidence="14" type="ORF">FLO80_00060</name>
</gene>
<dbReference type="InterPro" id="IPR050571">
    <property type="entry name" value="Class-IV_PLP-Dep_Aminotrnsfr"/>
</dbReference>
<dbReference type="EC" id="2.6.1.42" evidence="7"/>
<keyword evidence="10" id="KW-0028">Amino-acid biosynthesis</keyword>
<dbReference type="PANTHER" id="PTHR42743">
    <property type="entry name" value="AMINO-ACID AMINOTRANSFERASE"/>
    <property type="match status" value="1"/>
</dbReference>
<evidence type="ECO:0000256" key="8">
    <source>
        <dbReference type="ARBA" id="ARBA00014472"/>
    </source>
</evidence>
<evidence type="ECO:0000256" key="7">
    <source>
        <dbReference type="ARBA" id="ARBA00013053"/>
    </source>
</evidence>
<comment type="pathway">
    <text evidence="5">Amino-acid biosynthesis; L-leucine biosynthesis; L-leucine from 3-methyl-2-oxobutanoate: step 4/4.</text>
</comment>
<dbReference type="Pfam" id="PF01063">
    <property type="entry name" value="Aminotran_4"/>
    <property type="match status" value="1"/>
</dbReference>
<comment type="catalytic activity">
    <reaction evidence="13">
        <text>L-leucine + 2-oxoglutarate = 4-methyl-2-oxopentanoate + L-glutamate</text>
        <dbReference type="Rhea" id="RHEA:18321"/>
        <dbReference type="ChEBI" id="CHEBI:16810"/>
        <dbReference type="ChEBI" id="CHEBI:17865"/>
        <dbReference type="ChEBI" id="CHEBI:29985"/>
        <dbReference type="ChEBI" id="CHEBI:57427"/>
        <dbReference type="EC" id="2.6.1.42"/>
    </reaction>
</comment>
<sequence length="299" mass="32894">MTDFTKGAAWMGGEILPIDEAKISVIDWGLTHSDITYDVVPVWAGGFFRLDDYLARFRQSIEALRLDIPQSDADIAQILHDIVARAGLRDSYVSMSAARGVPLIPGSRDPRECGNHFYAFCVPYIHVIKPEAADRGARLWISKSSRRIPEDSVNPRAKNYHWGDFTTGLFEAKDNGFDTTALLDHAGNVTEGPGFNVFALKGDTVVTSDHGVLHGITRKTMIEMCRARGLTVETRALPLSELLDADEVFLSTSGGGAVPVSRVDERIFGNDAPGPVASALRADYFELMRDPAYRTEISY</sequence>
<comment type="catalytic activity">
    <reaction evidence="11">
        <text>L-valine + 2-oxoglutarate = 3-methyl-2-oxobutanoate + L-glutamate</text>
        <dbReference type="Rhea" id="RHEA:24813"/>
        <dbReference type="ChEBI" id="CHEBI:11851"/>
        <dbReference type="ChEBI" id="CHEBI:16810"/>
        <dbReference type="ChEBI" id="CHEBI:29985"/>
        <dbReference type="ChEBI" id="CHEBI:57762"/>
        <dbReference type="EC" id="2.6.1.42"/>
    </reaction>
</comment>
<dbReference type="Proteomes" id="UP000325291">
    <property type="component" value="Unassembled WGS sequence"/>
</dbReference>
<dbReference type="InterPro" id="IPR036038">
    <property type="entry name" value="Aminotransferase-like"/>
</dbReference>
<accession>A0A5A9ZTS1</accession>
<evidence type="ECO:0000256" key="9">
    <source>
        <dbReference type="ARBA" id="ARBA00022898"/>
    </source>
</evidence>
<dbReference type="RefSeq" id="WP_111362351.1">
    <property type="nucleotide sequence ID" value="NZ_VINQ01000001.1"/>
</dbReference>
<keyword evidence="15" id="KW-1185">Reference proteome</keyword>